<accession>A0AAV0TTF6</accession>
<reference evidence="1" key="1">
    <citation type="submission" date="2022-12" db="EMBL/GenBank/DDBJ databases">
        <authorList>
            <person name="Webb A."/>
        </authorList>
    </citation>
    <scope>NUCLEOTIDE SEQUENCE</scope>
    <source>
        <strain evidence="1">Pd1</strain>
    </source>
</reference>
<keyword evidence="2" id="KW-1185">Reference proteome</keyword>
<evidence type="ECO:0008006" key="3">
    <source>
        <dbReference type="Google" id="ProtNLM"/>
    </source>
</evidence>
<dbReference type="Proteomes" id="UP001162029">
    <property type="component" value="Unassembled WGS sequence"/>
</dbReference>
<comment type="caution">
    <text evidence="1">The sequence shown here is derived from an EMBL/GenBank/DDBJ whole genome shotgun (WGS) entry which is preliminary data.</text>
</comment>
<sequence length="124" mass="13947">MEGKQQHGLLPPRTLQSANPFDMAHVDLNGPYAHGKYGITIIDHVTKGLKVGVQDNKEALTTAESFDREWLCGLLKLCDMTPNHSLCRTADLRRGYPDAAYGPSLTLCTRRLPDRTPRKTWVRM</sequence>
<evidence type="ECO:0000313" key="1">
    <source>
        <dbReference type="EMBL" id="CAI5724980.1"/>
    </source>
</evidence>
<organism evidence="1 2">
    <name type="scientific">Peronospora destructor</name>
    <dbReference type="NCBI Taxonomy" id="86335"/>
    <lineage>
        <taxon>Eukaryota</taxon>
        <taxon>Sar</taxon>
        <taxon>Stramenopiles</taxon>
        <taxon>Oomycota</taxon>
        <taxon>Peronosporomycetes</taxon>
        <taxon>Peronosporales</taxon>
        <taxon>Peronosporaceae</taxon>
        <taxon>Peronospora</taxon>
    </lineage>
</organism>
<protein>
    <recommendedName>
        <fullName evidence="3">Integrase catalytic domain-containing protein</fullName>
    </recommendedName>
</protein>
<dbReference type="AlphaFoldDB" id="A0AAV0TTF6"/>
<proteinExistence type="predicted"/>
<dbReference type="EMBL" id="CANTFM010000548">
    <property type="protein sequence ID" value="CAI5724980.1"/>
    <property type="molecule type" value="Genomic_DNA"/>
</dbReference>
<gene>
    <name evidence="1" type="ORF">PDE001_LOCUS3250</name>
</gene>
<evidence type="ECO:0000313" key="2">
    <source>
        <dbReference type="Proteomes" id="UP001162029"/>
    </source>
</evidence>
<name>A0AAV0TTF6_9STRA</name>